<organism evidence="1 2">
    <name type="scientific">Trifolium pratense</name>
    <name type="common">Red clover</name>
    <dbReference type="NCBI Taxonomy" id="57577"/>
    <lineage>
        <taxon>Eukaryota</taxon>
        <taxon>Viridiplantae</taxon>
        <taxon>Streptophyta</taxon>
        <taxon>Embryophyta</taxon>
        <taxon>Tracheophyta</taxon>
        <taxon>Spermatophyta</taxon>
        <taxon>Magnoliopsida</taxon>
        <taxon>eudicotyledons</taxon>
        <taxon>Gunneridae</taxon>
        <taxon>Pentapetalae</taxon>
        <taxon>rosids</taxon>
        <taxon>fabids</taxon>
        <taxon>Fabales</taxon>
        <taxon>Fabaceae</taxon>
        <taxon>Papilionoideae</taxon>
        <taxon>50 kb inversion clade</taxon>
        <taxon>NPAAA clade</taxon>
        <taxon>Hologalegina</taxon>
        <taxon>IRL clade</taxon>
        <taxon>Trifolieae</taxon>
        <taxon>Trifolium</taxon>
    </lineage>
</organism>
<name>A0ACB0J0L9_TRIPR</name>
<reference evidence="1" key="1">
    <citation type="submission" date="2023-10" db="EMBL/GenBank/DDBJ databases">
        <authorList>
            <person name="Rodriguez Cubillos JULIANA M."/>
            <person name="De Vega J."/>
        </authorList>
    </citation>
    <scope>NUCLEOTIDE SEQUENCE</scope>
</reference>
<protein>
    <submittedName>
        <fullName evidence="1">Uncharacterized protein</fullName>
    </submittedName>
</protein>
<proteinExistence type="predicted"/>
<dbReference type="Proteomes" id="UP001177021">
    <property type="component" value="Unassembled WGS sequence"/>
</dbReference>
<gene>
    <name evidence="1" type="ORF">MILVUS5_LOCUS7697</name>
</gene>
<comment type="caution">
    <text evidence="1">The sequence shown here is derived from an EMBL/GenBank/DDBJ whole genome shotgun (WGS) entry which is preliminary data.</text>
</comment>
<evidence type="ECO:0000313" key="2">
    <source>
        <dbReference type="Proteomes" id="UP001177021"/>
    </source>
</evidence>
<dbReference type="EMBL" id="CASHSV030000013">
    <property type="protein sequence ID" value="CAJ2637328.1"/>
    <property type="molecule type" value="Genomic_DNA"/>
</dbReference>
<sequence length="53" mass="6458">MRYWIEVEVPFETHKCKFLFWDRECSQLMGKNAAELRALMMEEGEFDPRKYPA</sequence>
<evidence type="ECO:0000313" key="1">
    <source>
        <dbReference type="EMBL" id="CAJ2637328.1"/>
    </source>
</evidence>
<keyword evidence="2" id="KW-1185">Reference proteome</keyword>
<accession>A0ACB0J0L9</accession>